<dbReference type="HAMAP" id="MF_00373">
    <property type="entry name" value="Ribosomal_bL28"/>
    <property type="match status" value="1"/>
</dbReference>
<evidence type="ECO:0000313" key="7">
    <source>
        <dbReference type="Proteomes" id="UP000241507"/>
    </source>
</evidence>
<dbReference type="Pfam" id="PF00830">
    <property type="entry name" value="Ribosomal_L28"/>
    <property type="match status" value="1"/>
</dbReference>
<gene>
    <name evidence="5" type="primary">rpmB</name>
    <name evidence="6" type="ORF">C7S20_11665</name>
</gene>
<evidence type="ECO:0000313" key="6">
    <source>
        <dbReference type="EMBL" id="AVR45855.1"/>
    </source>
</evidence>
<dbReference type="Proteomes" id="UP000241507">
    <property type="component" value="Chromosome"/>
</dbReference>
<dbReference type="GO" id="GO:1990904">
    <property type="term" value="C:ribonucleoprotein complex"/>
    <property type="evidence" value="ECO:0007669"/>
    <property type="project" value="UniProtKB-KW"/>
</dbReference>
<protein>
    <recommendedName>
        <fullName evidence="4 5">Large ribosomal subunit protein bL28</fullName>
    </recommendedName>
</protein>
<reference evidence="7" key="1">
    <citation type="submission" date="2018-03" db="EMBL/GenBank/DDBJ databases">
        <title>Gramella fulva sp. nov., isolated from a dry surface of tidal flat.</title>
        <authorList>
            <person name="Hwang S.H."/>
            <person name="Hwang W.M."/>
            <person name="Kang K."/>
            <person name="Ahn T.-Y."/>
        </authorList>
    </citation>
    <scope>NUCLEOTIDE SEQUENCE [LARGE SCALE GENOMIC DNA]</scope>
    <source>
        <strain evidence="7">SH35</strain>
    </source>
</reference>
<dbReference type="KEGG" id="grs:C7S20_11665"/>
<accession>A0A2R3Z6H0</accession>
<keyword evidence="2 5" id="KW-0689">Ribosomal protein</keyword>
<evidence type="ECO:0000256" key="5">
    <source>
        <dbReference type="HAMAP-Rule" id="MF_00373"/>
    </source>
</evidence>
<dbReference type="RefSeq" id="WP_107012631.1">
    <property type="nucleotide sequence ID" value="NZ_CP028136.1"/>
</dbReference>
<sequence>MSRVCELTGKRAMVGNNVSHAMNKTKRKFNANLVKKRFYIPEEDRWVTLKVSTSALKDINKKGISAVIKEARAKGFLKK</sequence>
<dbReference type="EMBL" id="CP028136">
    <property type="protein sequence ID" value="AVR45855.1"/>
    <property type="molecule type" value="Genomic_DNA"/>
</dbReference>
<organism evidence="6 7">
    <name type="scientific">Christiangramia fulva</name>
    <dbReference type="NCBI Taxonomy" id="2126553"/>
    <lineage>
        <taxon>Bacteria</taxon>
        <taxon>Pseudomonadati</taxon>
        <taxon>Bacteroidota</taxon>
        <taxon>Flavobacteriia</taxon>
        <taxon>Flavobacteriales</taxon>
        <taxon>Flavobacteriaceae</taxon>
        <taxon>Christiangramia</taxon>
    </lineage>
</organism>
<dbReference type="InterPro" id="IPR037147">
    <property type="entry name" value="Ribosomal_bL28_sf"/>
</dbReference>
<dbReference type="OrthoDB" id="9805609at2"/>
<dbReference type="SUPFAM" id="SSF143800">
    <property type="entry name" value="L28p-like"/>
    <property type="match status" value="1"/>
</dbReference>
<dbReference type="InterPro" id="IPR001383">
    <property type="entry name" value="Ribosomal_bL28_bact-type"/>
</dbReference>
<dbReference type="AlphaFoldDB" id="A0A2R3Z6H0"/>
<dbReference type="Gene3D" id="2.30.170.40">
    <property type="entry name" value="Ribosomal protein L28/L24"/>
    <property type="match status" value="1"/>
</dbReference>
<dbReference type="InterPro" id="IPR034704">
    <property type="entry name" value="Ribosomal_bL28/bL31-like_sf"/>
</dbReference>
<comment type="similarity">
    <text evidence="1 5">Belongs to the bacterial ribosomal protein bL28 family.</text>
</comment>
<dbReference type="InterPro" id="IPR026569">
    <property type="entry name" value="Ribosomal_bL28"/>
</dbReference>
<dbReference type="GO" id="GO:0003735">
    <property type="term" value="F:structural constituent of ribosome"/>
    <property type="evidence" value="ECO:0007669"/>
    <property type="project" value="InterPro"/>
</dbReference>
<dbReference type="FunFam" id="2.30.170.40:FF:000001">
    <property type="entry name" value="50S ribosomal protein L28"/>
    <property type="match status" value="1"/>
</dbReference>
<dbReference type="GO" id="GO:0006412">
    <property type="term" value="P:translation"/>
    <property type="evidence" value="ECO:0007669"/>
    <property type="project" value="UniProtKB-UniRule"/>
</dbReference>
<evidence type="ECO:0000256" key="3">
    <source>
        <dbReference type="ARBA" id="ARBA00023274"/>
    </source>
</evidence>
<name>A0A2R3Z6H0_9FLAO</name>
<dbReference type="PANTHER" id="PTHR13528:SF2">
    <property type="entry name" value="LARGE RIBOSOMAL SUBUNIT PROTEIN BL28M"/>
    <property type="match status" value="1"/>
</dbReference>
<proteinExistence type="inferred from homology"/>
<evidence type="ECO:0000256" key="4">
    <source>
        <dbReference type="ARBA" id="ARBA00035174"/>
    </source>
</evidence>
<keyword evidence="7" id="KW-1185">Reference proteome</keyword>
<keyword evidence="3 5" id="KW-0687">Ribonucleoprotein</keyword>
<dbReference type="PANTHER" id="PTHR13528">
    <property type="entry name" value="39S RIBOSOMAL PROTEIN L28, MITOCHONDRIAL"/>
    <property type="match status" value="1"/>
</dbReference>
<dbReference type="GO" id="GO:0005840">
    <property type="term" value="C:ribosome"/>
    <property type="evidence" value="ECO:0007669"/>
    <property type="project" value="UniProtKB-KW"/>
</dbReference>
<evidence type="ECO:0000256" key="2">
    <source>
        <dbReference type="ARBA" id="ARBA00022980"/>
    </source>
</evidence>
<evidence type="ECO:0000256" key="1">
    <source>
        <dbReference type="ARBA" id="ARBA00008760"/>
    </source>
</evidence>
<dbReference type="NCBIfam" id="TIGR00009">
    <property type="entry name" value="L28"/>
    <property type="match status" value="1"/>
</dbReference>